<dbReference type="Pfam" id="PF03478">
    <property type="entry name" value="Beta-prop_KIB1-4"/>
    <property type="match status" value="1"/>
</dbReference>
<comment type="caution">
    <text evidence="2">The sequence shown here is derived from an EMBL/GenBank/DDBJ whole genome shotgun (WGS) entry which is preliminary data.</text>
</comment>
<feature type="domain" description="KIB1-4 beta-propeller" evidence="1">
    <location>
        <begin position="5"/>
        <end position="92"/>
    </location>
</feature>
<dbReference type="OrthoDB" id="689785at2759"/>
<proteinExistence type="predicted"/>
<dbReference type="EMBL" id="LWDX02048097">
    <property type="protein sequence ID" value="OEL21368.1"/>
    <property type="molecule type" value="Genomic_DNA"/>
</dbReference>
<keyword evidence="3" id="KW-1185">Reference proteome</keyword>
<accession>A0A1E5V8C2</accession>
<sequence length="130" mass="15122">MGLLQDHRCFETPQGWVLALDRASLRTFLWRPEDGERIALPDMDVDFPRSCKCVLSDRPGAASFCAMMVLDLDESEYWLCRRQQVGAPWLHVHHVRRRGPARGEAHGPAPWHRRCRRQGLLRVHRERCGV</sequence>
<organism evidence="2 3">
    <name type="scientific">Dichanthelium oligosanthes</name>
    <dbReference type="NCBI Taxonomy" id="888268"/>
    <lineage>
        <taxon>Eukaryota</taxon>
        <taxon>Viridiplantae</taxon>
        <taxon>Streptophyta</taxon>
        <taxon>Embryophyta</taxon>
        <taxon>Tracheophyta</taxon>
        <taxon>Spermatophyta</taxon>
        <taxon>Magnoliopsida</taxon>
        <taxon>Liliopsida</taxon>
        <taxon>Poales</taxon>
        <taxon>Poaceae</taxon>
        <taxon>PACMAD clade</taxon>
        <taxon>Panicoideae</taxon>
        <taxon>Panicodae</taxon>
        <taxon>Paniceae</taxon>
        <taxon>Dichantheliinae</taxon>
        <taxon>Dichanthelium</taxon>
    </lineage>
</organism>
<evidence type="ECO:0000313" key="2">
    <source>
        <dbReference type="EMBL" id="OEL21368.1"/>
    </source>
</evidence>
<dbReference type="PANTHER" id="PTHR33127:SF45">
    <property type="entry name" value="OS05G0143700 PROTEIN"/>
    <property type="match status" value="1"/>
</dbReference>
<dbReference type="InterPro" id="IPR005174">
    <property type="entry name" value="KIB1-4_b-propeller"/>
</dbReference>
<name>A0A1E5V8C2_9POAL</name>
<protein>
    <recommendedName>
        <fullName evidence="1">KIB1-4 beta-propeller domain-containing protein</fullName>
    </recommendedName>
</protein>
<evidence type="ECO:0000313" key="3">
    <source>
        <dbReference type="Proteomes" id="UP000095767"/>
    </source>
</evidence>
<gene>
    <name evidence="2" type="ORF">BAE44_0017612</name>
</gene>
<reference evidence="2 3" key="1">
    <citation type="submission" date="2016-09" db="EMBL/GenBank/DDBJ databases">
        <title>The draft genome of Dichanthelium oligosanthes: A C3 panicoid grass species.</title>
        <authorList>
            <person name="Studer A.J."/>
            <person name="Schnable J.C."/>
            <person name="Brutnell T.P."/>
        </authorList>
    </citation>
    <scope>NUCLEOTIDE SEQUENCE [LARGE SCALE GENOMIC DNA]</scope>
    <source>
        <strain evidence="3">cv. Kellogg 1175</strain>
        <tissue evidence="2">Leaf</tissue>
    </source>
</reference>
<dbReference type="AlphaFoldDB" id="A0A1E5V8C2"/>
<evidence type="ECO:0000259" key="1">
    <source>
        <dbReference type="Pfam" id="PF03478"/>
    </source>
</evidence>
<dbReference type="Proteomes" id="UP000095767">
    <property type="component" value="Unassembled WGS sequence"/>
</dbReference>
<dbReference type="PANTHER" id="PTHR33127">
    <property type="entry name" value="TRANSMEMBRANE PROTEIN"/>
    <property type="match status" value="1"/>
</dbReference>